<dbReference type="GO" id="GO:0007163">
    <property type="term" value="P:establishment or maintenance of cell polarity"/>
    <property type="evidence" value="ECO:0000318"/>
    <property type="project" value="GO_Central"/>
</dbReference>
<dbReference type="AlphaFoldDB" id="F6PL10"/>
<keyword evidence="3" id="KW-0963">Cytoplasm</keyword>
<dbReference type="GO" id="GO:0015629">
    <property type="term" value="C:actin cytoskeleton"/>
    <property type="evidence" value="ECO:0000318"/>
    <property type="project" value="GO_Central"/>
</dbReference>
<evidence type="ECO:0000256" key="3">
    <source>
        <dbReference type="ARBA" id="ARBA00022490"/>
    </source>
</evidence>
<dbReference type="FunCoup" id="F6PL10">
    <property type="interactions" value="3"/>
</dbReference>
<dbReference type="GO" id="GO:0001726">
    <property type="term" value="C:ruffle"/>
    <property type="evidence" value="ECO:0000318"/>
    <property type="project" value="GO_Central"/>
</dbReference>
<dbReference type="GO" id="GO:0005737">
    <property type="term" value="C:cytoplasm"/>
    <property type="evidence" value="ECO:0000318"/>
    <property type="project" value="GO_Central"/>
</dbReference>
<dbReference type="GO" id="GO:0030027">
    <property type="term" value="C:lamellipodium"/>
    <property type="evidence" value="ECO:0000318"/>
    <property type="project" value="GO_Central"/>
</dbReference>
<comment type="similarity">
    <text evidence="2">Belongs to the fascin family.</text>
</comment>
<proteinExistence type="inferred from homology"/>
<dbReference type="GO" id="GO:0030426">
    <property type="term" value="C:growth cone"/>
    <property type="evidence" value="ECO:0000318"/>
    <property type="project" value="GO_Central"/>
</dbReference>
<dbReference type="InterPro" id="IPR008999">
    <property type="entry name" value="Actin-crosslinking"/>
</dbReference>
<dbReference type="FunFam" id="2.80.10.50:FF:000051">
    <property type="entry name" value="Fascin"/>
    <property type="match status" value="1"/>
</dbReference>
<dbReference type="Proteomes" id="UP000002279">
    <property type="component" value="Chromosome 10"/>
</dbReference>
<dbReference type="eggNOG" id="ENOG502QSD9">
    <property type="taxonomic scope" value="Eukaryota"/>
</dbReference>
<dbReference type="GO" id="GO:0030175">
    <property type="term" value="C:filopodium"/>
    <property type="evidence" value="ECO:0000318"/>
    <property type="project" value="GO_Central"/>
</dbReference>
<dbReference type="SUPFAM" id="SSF50405">
    <property type="entry name" value="Actin-crosslinking proteins"/>
    <property type="match status" value="4"/>
</dbReference>
<dbReference type="OMA" id="MADGHPM"/>
<evidence type="ECO:0000256" key="2">
    <source>
        <dbReference type="ARBA" id="ARBA00007415"/>
    </source>
</evidence>
<feature type="domain" description="Fascin-like" evidence="7">
    <location>
        <begin position="386"/>
        <end position="495"/>
    </location>
</feature>
<dbReference type="Ensembl" id="ENSOANT00000001274.3">
    <property type="protein sequence ID" value="ENSOANP00000001273.3"/>
    <property type="gene ID" value="ENSOANG00000000820.3"/>
</dbReference>
<dbReference type="Gene3D" id="2.80.10.50">
    <property type="match status" value="4"/>
</dbReference>
<organism evidence="8 9">
    <name type="scientific">Ornithorhynchus anatinus</name>
    <name type="common">Duckbill platypus</name>
    <dbReference type="NCBI Taxonomy" id="9258"/>
    <lineage>
        <taxon>Eukaryota</taxon>
        <taxon>Metazoa</taxon>
        <taxon>Chordata</taxon>
        <taxon>Craniata</taxon>
        <taxon>Vertebrata</taxon>
        <taxon>Euteleostomi</taxon>
        <taxon>Mammalia</taxon>
        <taxon>Monotremata</taxon>
        <taxon>Ornithorhynchidae</taxon>
        <taxon>Ornithorhynchus</taxon>
    </lineage>
</organism>
<dbReference type="Bgee" id="ENSOANG00000000820">
    <property type="expression patterns" value="Expressed in testis"/>
</dbReference>
<evidence type="ECO:0000256" key="6">
    <source>
        <dbReference type="SAM" id="MobiDB-lite"/>
    </source>
</evidence>
<sequence>MILAGPGLVLSRFLLPASGLPRGEGPLKMLGEGPLPRPVSPSPLPSTLPPAPAPQHSHNAPSVPLSLPPSPGGSFGIPPSPVSGVEPRPYGLWARARGRSGGRPRVVIQGHAGPMAEGGCSENGPESEDMKVGLISWAGTYLTAEAYGNGVTAMAKGLGRRQTWELWVSQEHGRKAVVRLHSTQGHFLLPETGGSVRCGRPQASQHGSFLLRFHRHGKWTLQCTLSGCYLESDGEDVFCTSRSLSAYHMWMPRLALHAHMSIYSPGTGCYARADPELGRVWVDAPVPFSADCGFLLRFQNGLYHLETSTHHFLSRADRLVTQPSSQTAFHLQLRPGGLVALGDEEGGLLYPQGGRGFLSMGVCPLGEEEWFLLQRCPAWVTLKTKDRRFVSVIRDVEVCISPERVTPLSMFQYVCHPETDSVQLRTANGSFLAQRCCKSVVADGQTTEPETVFSVQWRSGKIILQAFNGRYLTPVSAGQLAASTVHPGPQEEFGVRLANRNFLALRGRYGYVGTLSGHEDLQCNMDQPDCIQLLPCRQGIYHFQGQGGAFWSLTSYGTFRPWGKFALNFCLELRGSNLLAVLAPNGYYLRADRSGTLLADSEDITYECLWEF</sequence>
<reference evidence="8 9" key="1">
    <citation type="journal article" date="2008" name="Nature">
        <title>Genome analysis of the platypus reveals unique signatures of evolution.</title>
        <authorList>
            <person name="Warren W.C."/>
            <person name="Hillier L.W."/>
            <person name="Marshall Graves J.A."/>
            <person name="Birney E."/>
            <person name="Ponting C.P."/>
            <person name="Grutzner F."/>
            <person name="Belov K."/>
            <person name="Miller W."/>
            <person name="Clarke L."/>
            <person name="Chinwalla A.T."/>
            <person name="Yang S.P."/>
            <person name="Heger A."/>
            <person name="Locke D.P."/>
            <person name="Miethke P."/>
            <person name="Waters P.D."/>
            <person name="Veyrunes F."/>
            <person name="Fulton L."/>
            <person name="Fulton B."/>
            <person name="Graves T."/>
            <person name="Wallis J."/>
            <person name="Puente X.S."/>
            <person name="Lopez-Otin C."/>
            <person name="Ordonez G.R."/>
            <person name="Eichler E.E."/>
            <person name="Chen L."/>
            <person name="Cheng Z."/>
            <person name="Deakin J.E."/>
            <person name="Alsop A."/>
            <person name="Thompson K."/>
            <person name="Kirby P."/>
            <person name="Papenfuss A.T."/>
            <person name="Wakefield M.J."/>
            <person name="Olender T."/>
            <person name="Lancet D."/>
            <person name="Huttley G.A."/>
            <person name="Smit A.F."/>
            <person name="Pask A."/>
            <person name="Temple-Smith P."/>
            <person name="Batzer M.A."/>
            <person name="Walker J.A."/>
            <person name="Konkel M.K."/>
            <person name="Harris R.S."/>
            <person name="Whittington C.M."/>
            <person name="Wong E.S."/>
            <person name="Gemmell N.J."/>
            <person name="Buschiazzo E."/>
            <person name="Vargas Jentzsch I.M."/>
            <person name="Merkel A."/>
            <person name="Schmitz J."/>
            <person name="Zemann A."/>
            <person name="Churakov G."/>
            <person name="Kriegs J.O."/>
            <person name="Brosius J."/>
            <person name="Murchison E.P."/>
            <person name="Sachidanandam R."/>
            <person name="Smith C."/>
            <person name="Hannon G.J."/>
            <person name="Tsend-Ayush E."/>
            <person name="McMillan D."/>
            <person name="Attenborough R."/>
            <person name="Rens W."/>
            <person name="Ferguson-Smith M."/>
            <person name="Lefevre C.M."/>
            <person name="Sharp J.A."/>
            <person name="Nicholas K.R."/>
            <person name="Ray D.A."/>
            <person name="Kube M."/>
            <person name="Reinhardt R."/>
            <person name="Pringle T.H."/>
            <person name="Taylor J."/>
            <person name="Jones R.C."/>
            <person name="Nixon B."/>
            <person name="Dacheux J.L."/>
            <person name="Niwa H."/>
            <person name="Sekita Y."/>
            <person name="Huang X."/>
            <person name="Stark A."/>
            <person name="Kheradpour P."/>
            <person name="Kellis M."/>
            <person name="Flicek P."/>
            <person name="Chen Y."/>
            <person name="Webber C."/>
            <person name="Hardison R."/>
            <person name="Nelson J."/>
            <person name="Hallsworth-Pepin K."/>
            <person name="Delehaunty K."/>
            <person name="Markovic C."/>
            <person name="Minx P."/>
            <person name="Feng Y."/>
            <person name="Kremitzki C."/>
            <person name="Mitreva M."/>
            <person name="Glasscock J."/>
            <person name="Wylie T."/>
            <person name="Wohldmann P."/>
            <person name="Thiru P."/>
            <person name="Nhan M.N."/>
            <person name="Pohl C.S."/>
            <person name="Smith S.M."/>
            <person name="Hou S."/>
            <person name="Nefedov M."/>
            <person name="de Jong P.J."/>
            <person name="Renfree M.B."/>
            <person name="Mardis E.R."/>
            <person name="Wilson R.K."/>
        </authorList>
    </citation>
    <scope>NUCLEOTIDE SEQUENCE [LARGE SCALE GENOMIC DNA]</scope>
    <source>
        <strain evidence="8 9">Glennie</strain>
    </source>
</reference>
<dbReference type="STRING" id="9258.ENSOANP00000001273"/>
<evidence type="ECO:0000313" key="9">
    <source>
        <dbReference type="Proteomes" id="UP000002279"/>
    </source>
</evidence>
<dbReference type="PANTHER" id="PTHR10551">
    <property type="entry name" value="FASCIN"/>
    <property type="match status" value="1"/>
</dbReference>
<evidence type="ECO:0000256" key="1">
    <source>
        <dbReference type="ARBA" id="ARBA00004245"/>
    </source>
</evidence>
<gene>
    <name evidence="8" type="primary">FSCN3</name>
</gene>
<dbReference type="HOGENOM" id="CLU_030960_1_0_1"/>
<dbReference type="GO" id="GO:0031253">
    <property type="term" value="C:cell projection membrane"/>
    <property type="evidence" value="ECO:0000318"/>
    <property type="project" value="GO_Central"/>
</dbReference>
<protein>
    <submittedName>
        <fullName evidence="8">Fascin actin-bundling protein 3</fullName>
    </submittedName>
</protein>
<dbReference type="InterPro" id="IPR022768">
    <property type="entry name" value="Fascin-like_dom"/>
</dbReference>
<accession>F6PL10</accession>
<dbReference type="FunFam" id="2.80.10.50:FF:000055">
    <property type="entry name" value="Fascin"/>
    <property type="match status" value="1"/>
</dbReference>
<keyword evidence="4" id="KW-0009">Actin-binding</keyword>
<evidence type="ECO:0000256" key="4">
    <source>
        <dbReference type="ARBA" id="ARBA00023203"/>
    </source>
</evidence>
<dbReference type="GO" id="GO:0005902">
    <property type="term" value="C:microvillus"/>
    <property type="evidence" value="ECO:0000318"/>
    <property type="project" value="GO_Central"/>
</dbReference>
<dbReference type="GeneTree" id="ENSGT00950000183157"/>
<feature type="region of interest" description="Disordered" evidence="6">
    <location>
        <begin position="25"/>
        <end position="77"/>
    </location>
</feature>
<keyword evidence="9" id="KW-1185">Reference proteome</keyword>
<reference evidence="8" key="2">
    <citation type="submission" date="2025-08" db="UniProtKB">
        <authorList>
            <consortium name="Ensembl"/>
        </authorList>
    </citation>
    <scope>IDENTIFICATION</scope>
    <source>
        <strain evidence="8">Glennie</strain>
    </source>
</reference>
<comment type="subcellular location">
    <subcellularLocation>
        <location evidence="1">Cytoplasm</location>
        <location evidence="1">Cytoskeleton</location>
    </subcellularLocation>
</comment>
<dbReference type="PANTHER" id="PTHR10551:SF1">
    <property type="entry name" value="FASCIN-3"/>
    <property type="match status" value="1"/>
</dbReference>
<dbReference type="Pfam" id="PF06268">
    <property type="entry name" value="Fascin"/>
    <property type="match status" value="2"/>
</dbReference>
<dbReference type="GO" id="GO:0030674">
    <property type="term" value="F:protein-macromolecule adaptor activity"/>
    <property type="evidence" value="ECO:0007669"/>
    <property type="project" value="InterPro"/>
</dbReference>
<keyword evidence="5" id="KW-0206">Cytoskeleton</keyword>
<name>F6PL10_ORNAN</name>
<dbReference type="InterPro" id="IPR010431">
    <property type="entry name" value="Fascin"/>
</dbReference>
<evidence type="ECO:0000259" key="7">
    <source>
        <dbReference type="Pfam" id="PF06268"/>
    </source>
</evidence>
<feature type="domain" description="Fascin-like" evidence="7">
    <location>
        <begin position="140"/>
        <end position="243"/>
    </location>
</feature>
<feature type="compositionally biased region" description="Pro residues" evidence="6">
    <location>
        <begin position="35"/>
        <end position="53"/>
    </location>
</feature>
<dbReference type="GO" id="GO:0016477">
    <property type="term" value="P:cell migration"/>
    <property type="evidence" value="ECO:0000318"/>
    <property type="project" value="GO_Central"/>
</dbReference>
<dbReference type="GO" id="GO:0051015">
    <property type="term" value="F:actin filament binding"/>
    <property type="evidence" value="ECO:0000318"/>
    <property type="project" value="GO_Central"/>
</dbReference>
<reference evidence="8" key="3">
    <citation type="submission" date="2025-09" db="UniProtKB">
        <authorList>
            <consortium name="Ensembl"/>
        </authorList>
    </citation>
    <scope>IDENTIFICATION</scope>
    <source>
        <strain evidence="8">Glennie</strain>
    </source>
</reference>
<dbReference type="InParanoid" id="F6PL10"/>
<evidence type="ECO:0000256" key="5">
    <source>
        <dbReference type="ARBA" id="ARBA00023212"/>
    </source>
</evidence>
<dbReference type="CDD" id="cd23354">
    <property type="entry name" value="beta-trefoil_FSCN3_rpt3"/>
    <property type="match status" value="1"/>
</dbReference>
<evidence type="ECO:0000313" key="8">
    <source>
        <dbReference type="Ensembl" id="ENSOANP00000001273.3"/>
    </source>
</evidence>
<dbReference type="GO" id="GO:0051017">
    <property type="term" value="P:actin filament bundle assembly"/>
    <property type="evidence" value="ECO:0000318"/>
    <property type="project" value="GO_Central"/>
</dbReference>